<sequence>MVESRAVDEQRHRRRNDDSMMFVFGDSFVDAGNRPPTTDKTVRSRQWFYPYGSSDSAHGNRATGRLSNGLVQSDILARMLGQDESPPSYRLRKPNQVDPSGVNFAMAGSDVAAASSAQGGLANQIDQFRRLVNLEIIKEEDLQDSVALIGFSGGHDYATVSVAAPSDEIMAVANQVTDMIADAVKRLQDLGVSKVLVNSMPPIGCLPYRTWQQNYAQCDTQANRMSSMHNDALRNKLDQLEDVLFLDLDSTFSDLIQSAEFKQGGYMPCCDATQKPDGYCGQEDNNGKAQYSVCPNPDDFFFWDYVHPTQAGWEAAMDRLRQPILDFLAIN</sequence>
<proteinExistence type="inferred from homology"/>
<reference evidence="5" key="1">
    <citation type="submission" date="2024-06" db="EMBL/GenBank/DDBJ databases">
        <authorList>
            <person name="Ryan C."/>
        </authorList>
    </citation>
    <scope>NUCLEOTIDE SEQUENCE [LARGE SCALE GENOMIC DNA]</scope>
</reference>
<comment type="similarity">
    <text evidence="1">Belongs to the 'GDSL' lipolytic enzyme family.</text>
</comment>
<dbReference type="PANTHER" id="PTHR46020:SF15">
    <property type="entry name" value="SGNH HYDROLASE-TYPE ESTERASE DOMAIN-CONTAINING PROTEIN"/>
    <property type="match status" value="1"/>
</dbReference>
<gene>
    <name evidence="4" type="ORF">URODEC1_LOCUS118364</name>
</gene>
<evidence type="ECO:0000313" key="5">
    <source>
        <dbReference type="Proteomes" id="UP001497457"/>
    </source>
</evidence>
<evidence type="ECO:0008006" key="6">
    <source>
        <dbReference type="Google" id="ProtNLM"/>
    </source>
</evidence>
<evidence type="ECO:0000256" key="2">
    <source>
        <dbReference type="ARBA" id="ARBA00022801"/>
    </source>
</evidence>
<name>A0ABC9GS05_9POAL</name>
<dbReference type="InterPro" id="IPR001087">
    <property type="entry name" value="GDSL"/>
</dbReference>
<evidence type="ECO:0000256" key="1">
    <source>
        <dbReference type="ARBA" id="ARBA00008668"/>
    </source>
</evidence>
<dbReference type="Gene3D" id="3.40.50.1110">
    <property type="entry name" value="SGNH hydrolase"/>
    <property type="match status" value="1"/>
</dbReference>
<dbReference type="GO" id="GO:0006629">
    <property type="term" value="P:lipid metabolic process"/>
    <property type="evidence" value="ECO:0007669"/>
    <property type="project" value="UniProtKB-KW"/>
</dbReference>
<evidence type="ECO:0000313" key="4">
    <source>
        <dbReference type="EMBL" id="CAL5098655.1"/>
    </source>
</evidence>
<dbReference type="Pfam" id="PF00657">
    <property type="entry name" value="Lipase_GDSL"/>
    <property type="match status" value="1"/>
</dbReference>
<dbReference type="SUPFAM" id="SSF52266">
    <property type="entry name" value="SGNH hydrolase"/>
    <property type="match status" value="1"/>
</dbReference>
<keyword evidence="2" id="KW-0378">Hydrolase</keyword>
<protein>
    <recommendedName>
        <fullName evidence="6">GDSL esterase/lipase</fullName>
    </recommendedName>
</protein>
<evidence type="ECO:0000256" key="3">
    <source>
        <dbReference type="ARBA" id="ARBA00023098"/>
    </source>
</evidence>
<keyword evidence="5" id="KW-1185">Reference proteome</keyword>
<dbReference type="InterPro" id="IPR036514">
    <property type="entry name" value="SGNH_hydro_sf"/>
</dbReference>
<reference evidence="4 5" key="2">
    <citation type="submission" date="2024-10" db="EMBL/GenBank/DDBJ databases">
        <authorList>
            <person name="Ryan C."/>
        </authorList>
    </citation>
    <scope>NUCLEOTIDE SEQUENCE [LARGE SCALE GENOMIC DNA]</scope>
</reference>
<dbReference type="GO" id="GO:0016787">
    <property type="term" value="F:hydrolase activity"/>
    <property type="evidence" value="ECO:0007669"/>
    <property type="project" value="UniProtKB-KW"/>
</dbReference>
<organism evidence="4 5">
    <name type="scientific">Urochloa decumbens</name>
    <dbReference type="NCBI Taxonomy" id="240449"/>
    <lineage>
        <taxon>Eukaryota</taxon>
        <taxon>Viridiplantae</taxon>
        <taxon>Streptophyta</taxon>
        <taxon>Embryophyta</taxon>
        <taxon>Tracheophyta</taxon>
        <taxon>Spermatophyta</taxon>
        <taxon>Magnoliopsida</taxon>
        <taxon>Liliopsida</taxon>
        <taxon>Poales</taxon>
        <taxon>Poaceae</taxon>
        <taxon>PACMAD clade</taxon>
        <taxon>Panicoideae</taxon>
        <taxon>Panicodae</taxon>
        <taxon>Paniceae</taxon>
        <taxon>Melinidinae</taxon>
        <taxon>Urochloa</taxon>
    </lineage>
</organism>
<keyword evidence="3" id="KW-0443">Lipid metabolism</keyword>
<dbReference type="Proteomes" id="UP001497457">
    <property type="component" value="Chromosome 9rd"/>
</dbReference>
<accession>A0ABC9GS05</accession>
<dbReference type="EMBL" id="OZ075119">
    <property type="protein sequence ID" value="CAL5098655.1"/>
    <property type="molecule type" value="Genomic_DNA"/>
</dbReference>
<dbReference type="PANTHER" id="PTHR46020">
    <property type="entry name" value="OSJNBB0059K02.9 PROTEIN"/>
    <property type="match status" value="1"/>
</dbReference>
<dbReference type="AlphaFoldDB" id="A0ABC9GS05"/>